<evidence type="ECO:0000256" key="2">
    <source>
        <dbReference type="ARBA" id="ARBA00022419"/>
    </source>
</evidence>
<dbReference type="Proteomes" id="UP000321523">
    <property type="component" value="Unassembled WGS sequence"/>
</dbReference>
<comment type="caution">
    <text evidence="3">The sequence shown here is derived from an EMBL/GenBank/DDBJ whole genome shotgun (WGS) entry which is preliminary data.</text>
</comment>
<dbReference type="PANTHER" id="PTHR30523">
    <property type="entry name" value="PHOSPHOENOLPYRUVATE CARBOXYLASE"/>
    <property type="match status" value="1"/>
</dbReference>
<dbReference type="InterPro" id="IPR021135">
    <property type="entry name" value="PEP_COase"/>
</dbReference>
<dbReference type="AlphaFoldDB" id="A0A512DLS2"/>
<dbReference type="GO" id="GO:0008964">
    <property type="term" value="F:phosphoenolpyruvate carboxylase activity"/>
    <property type="evidence" value="ECO:0007669"/>
    <property type="project" value="InterPro"/>
</dbReference>
<dbReference type="GO" id="GO:0006099">
    <property type="term" value="P:tricarboxylic acid cycle"/>
    <property type="evidence" value="ECO:0007669"/>
    <property type="project" value="InterPro"/>
</dbReference>
<proteinExistence type="predicted"/>
<dbReference type="SUPFAM" id="SSF51621">
    <property type="entry name" value="Phosphoenolpyruvate/pyruvate domain"/>
    <property type="match status" value="1"/>
</dbReference>
<comment type="function">
    <text evidence="1">Forms oxaloacetate, a four-carbon dicarboxylic acid source for the tricarboxylic acid cycle.</text>
</comment>
<dbReference type="InterPro" id="IPR015813">
    <property type="entry name" value="Pyrv/PenolPyrv_kinase-like_dom"/>
</dbReference>
<evidence type="ECO:0000313" key="4">
    <source>
        <dbReference type="Proteomes" id="UP000321523"/>
    </source>
</evidence>
<dbReference type="EMBL" id="BJYZ01000006">
    <property type="protein sequence ID" value="GEO37417.1"/>
    <property type="molecule type" value="Genomic_DNA"/>
</dbReference>
<accession>A0A512DLS2</accession>
<name>A0A512DLS2_9PROT</name>
<protein>
    <recommendedName>
        <fullName evidence="2">Phosphoenolpyruvate carboxylase</fullName>
    </recommendedName>
</protein>
<sequence>MQQDSPVIASPILATDNAETAGMTGPAQDGMTGLNWPLLTKDACFPPADAAPADLAALTADLVAALKRFNEATDDDPFSNPIQRVALELSRRIEDGSVSYATLEQLIQYLSADGFIGRAARLKRYVGEMDPDANIRILTAKIEALAMPPGTAEPVAFEQFRAQVEHELFGIVMTAHPTFNLSGELMELLTTMASGRAGDGTPLPESTRRELVDHMAGLVHRPDDDLSLTREHNLSLIAIGNVQAALRQLYGIVHDVAANHYPDRWTELTPRLITVASWVGYDLDGRSDIKWTDTLRKRLIVQVAQLRHYREEVRAVRELTAIGPASGHQASSGPASGGEDIRHTLDLLESRLALAINEVTDEIGVFGQDPGEAEALPHIQRIAQRMHDGISLRLIDNAQAIGLIDRIIRLAGSAEKASQPAIHRLCTLRAEMANYGLGMAHTHVRINATQLHNAIRKTVGMETAPDDPRYRQCYLNSLNDLLDKVRPQTINFGSIMSERTSAKRLFMIVAQMLKYADATTPVRFLIAECESAFTPLTALYYAKLFGVADKVDISPLFETEKALEQGSRVIDQLLDNPHYRAYVQARGRLCIQTGFSDAGRYLGQTPASASIERLRLRIARLFPKHGLTGVQLVIFDTHGESIGRGAHPAGFEERLSYTATPYSLEYLADNKVDFKQEVSFQGGDGFLYFVTPAGALAVITRILEHMFGDRGEARNDPYYEDPDYITEFFTTVKEFQVSLVRSQDYATLLGAFGTNLLYPSGSRAIKRQHDGNDDIEQASVSQIRAIPHNAILQQLGLPANTISGVGEAIDKDPERFRQLYLRSNRFRQLIGMVEYGAAIASPNALRAYIDTLDPGLWLLRAAKTPDRARAEQMRRLAGYLEDTQLHARQTKVGRKLFADFCILRNGLAQIEGGGCGALVSGAAREQLGVLHAVRIALIHEIFLLSTHIPQFSNQHNTTHARLLLRVLHLDIPTAVSQLERIFPATTDTAVTGDFGERATYASDESQNYQRENEDIFTPMNGLYELMRRVSIGVVHRIGFFG</sequence>
<dbReference type="GO" id="GO:0015977">
    <property type="term" value="P:carbon fixation"/>
    <property type="evidence" value="ECO:0007669"/>
    <property type="project" value="InterPro"/>
</dbReference>
<gene>
    <name evidence="3" type="ORF">SAE02_15650</name>
</gene>
<evidence type="ECO:0000256" key="1">
    <source>
        <dbReference type="ARBA" id="ARBA00003670"/>
    </source>
</evidence>
<dbReference type="GO" id="GO:0005829">
    <property type="term" value="C:cytosol"/>
    <property type="evidence" value="ECO:0007669"/>
    <property type="project" value="TreeGrafter"/>
</dbReference>
<evidence type="ECO:0000313" key="3">
    <source>
        <dbReference type="EMBL" id="GEO37417.1"/>
    </source>
</evidence>
<organism evidence="3 4">
    <name type="scientific">Skermanella aerolata</name>
    <dbReference type="NCBI Taxonomy" id="393310"/>
    <lineage>
        <taxon>Bacteria</taxon>
        <taxon>Pseudomonadati</taxon>
        <taxon>Pseudomonadota</taxon>
        <taxon>Alphaproteobacteria</taxon>
        <taxon>Rhodospirillales</taxon>
        <taxon>Azospirillaceae</taxon>
        <taxon>Skermanella</taxon>
    </lineage>
</organism>
<dbReference type="Pfam" id="PF00311">
    <property type="entry name" value="PEPcase"/>
    <property type="match status" value="1"/>
</dbReference>
<keyword evidence="4" id="KW-1185">Reference proteome</keyword>
<dbReference type="PANTHER" id="PTHR30523:SF6">
    <property type="entry name" value="PHOSPHOENOLPYRUVATE CARBOXYLASE"/>
    <property type="match status" value="1"/>
</dbReference>
<reference evidence="3 4" key="1">
    <citation type="submission" date="2019-07" db="EMBL/GenBank/DDBJ databases">
        <title>Whole genome shotgun sequence of Skermanella aerolata NBRC 106429.</title>
        <authorList>
            <person name="Hosoyama A."/>
            <person name="Uohara A."/>
            <person name="Ohji S."/>
            <person name="Ichikawa N."/>
        </authorList>
    </citation>
    <scope>NUCLEOTIDE SEQUENCE [LARGE SCALE GENOMIC DNA]</scope>
    <source>
        <strain evidence="3 4">NBRC 106429</strain>
    </source>
</reference>